<dbReference type="RefSeq" id="WP_006210846.1">
    <property type="nucleotide sequence ID" value="NZ_ADHJ01000037.1"/>
</dbReference>
<dbReference type="KEGG" id="pvo:PVOR_20109"/>
<dbReference type="Gene3D" id="3.20.20.100">
    <property type="entry name" value="NADP-dependent oxidoreductase domain"/>
    <property type="match status" value="1"/>
</dbReference>
<dbReference type="EMBL" id="ADHJ01000037">
    <property type="protein sequence ID" value="EFU39646.1"/>
    <property type="molecule type" value="Genomic_DNA"/>
</dbReference>
<organism evidence="3 4">
    <name type="scientific">Paenibacillus vortex V453</name>
    <dbReference type="NCBI Taxonomy" id="715225"/>
    <lineage>
        <taxon>Bacteria</taxon>
        <taxon>Bacillati</taxon>
        <taxon>Bacillota</taxon>
        <taxon>Bacilli</taxon>
        <taxon>Bacillales</taxon>
        <taxon>Paenibacillaceae</taxon>
        <taxon>Paenibacillus</taxon>
    </lineage>
</organism>
<gene>
    <name evidence="3" type="ORF">PVOR_20109</name>
</gene>
<evidence type="ECO:0000313" key="4">
    <source>
        <dbReference type="Proteomes" id="UP000003094"/>
    </source>
</evidence>
<dbReference type="PANTHER" id="PTHR43364">
    <property type="entry name" value="NADH-SPECIFIC METHYLGLYOXAL REDUCTASE-RELATED"/>
    <property type="match status" value="1"/>
</dbReference>
<keyword evidence="1" id="KW-0560">Oxidoreductase</keyword>
<dbReference type="Pfam" id="PF00248">
    <property type="entry name" value="Aldo_ket_red"/>
    <property type="match status" value="1"/>
</dbReference>
<reference evidence="3 4" key="1">
    <citation type="journal article" date="2010" name="BMC Genomics">
        <title>Genome sequence of the pattern forming Paenibacillus vortex bacterium reveals potential for thriving in complex environments.</title>
        <authorList>
            <person name="Sirota-Madi A."/>
            <person name="Olender T."/>
            <person name="Helman Y."/>
            <person name="Ingham C."/>
            <person name="Brainis I."/>
            <person name="Roth D."/>
            <person name="Hagi E."/>
            <person name="Brodsky L."/>
            <person name="Leshkowitz D."/>
            <person name="Galatenko V."/>
            <person name="Nikolaev V."/>
            <person name="Mugasimangalam R.C."/>
            <person name="Bransburg-Zabary S."/>
            <person name="Gutnick D.L."/>
            <person name="Lancet D."/>
            <person name="Ben-Jacob E."/>
        </authorList>
    </citation>
    <scope>NUCLEOTIDE SEQUENCE [LARGE SCALE GENOMIC DNA]</scope>
    <source>
        <strain evidence="3 4">V453</strain>
    </source>
</reference>
<dbReference type="InterPro" id="IPR023210">
    <property type="entry name" value="NADP_OxRdtase_dom"/>
</dbReference>
<protein>
    <submittedName>
        <fullName evidence="3">Aldo/keto reductase</fullName>
    </submittedName>
</protein>
<name>A0A2R9SQM2_9BACL</name>
<feature type="domain" description="NADP-dependent oxidoreductase" evidence="2">
    <location>
        <begin position="15"/>
        <end position="322"/>
    </location>
</feature>
<keyword evidence="4" id="KW-1185">Reference proteome</keyword>
<dbReference type="GO" id="GO:0016491">
    <property type="term" value="F:oxidoreductase activity"/>
    <property type="evidence" value="ECO:0007669"/>
    <property type="project" value="UniProtKB-KW"/>
</dbReference>
<dbReference type="InterPro" id="IPR050523">
    <property type="entry name" value="AKR_Detox_Biosynth"/>
</dbReference>
<dbReference type="InterPro" id="IPR036812">
    <property type="entry name" value="NAD(P)_OxRdtase_dom_sf"/>
</dbReference>
<evidence type="ECO:0000259" key="2">
    <source>
        <dbReference type="Pfam" id="PF00248"/>
    </source>
</evidence>
<proteinExistence type="predicted"/>
<dbReference type="GO" id="GO:0005829">
    <property type="term" value="C:cytosol"/>
    <property type="evidence" value="ECO:0007669"/>
    <property type="project" value="TreeGrafter"/>
</dbReference>
<dbReference type="SUPFAM" id="SSF51430">
    <property type="entry name" value="NAD(P)-linked oxidoreductase"/>
    <property type="match status" value="1"/>
</dbReference>
<accession>A0A2R9SQM2</accession>
<evidence type="ECO:0000313" key="3">
    <source>
        <dbReference type="EMBL" id="EFU39646.1"/>
    </source>
</evidence>
<dbReference type="CDD" id="cd19086">
    <property type="entry name" value="AKR_AKR11C1"/>
    <property type="match status" value="1"/>
</dbReference>
<dbReference type="Proteomes" id="UP000003094">
    <property type="component" value="Unassembled WGS sequence"/>
</dbReference>
<comment type="caution">
    <text evidence="3">The sequence shown here is derived from an EMBL/GenBank/DDBJ whole genome shotgun (WGS) entry which is preliminary data.</text>
</comment>
<evidence type="ECO:0000256" key="1">
    <source>
        <dbReference type="ARBA" id="ARBA00023002"/>
    </source>
</evidence>
<dbReference type="AlphaFoldDB" id="A0A2R9SQM2"/>
<sequence length="326" mass="36063">MNRMLGRSEISVSPLGLGCWAIGGEFTLDGLPDGWGEVDESESIAGIHAALERGVNFFDTADVYGTGHSEGVLGRALRGRRHEAVIATKFGYTYDESTKEAFTRHDVTPEYVRHACERSLRRLQTDYVDMYQIHVGGLSLEEIDTVIDSLNELRQEGLIRTYGWSTWDVANAQIFAQKSEAAAIQHVLNVLSDDKEMLSLCERYGLASINNTPLAMGLLSGKFNHDSRFSDQDVRGSRHEWVTYFKNGKAVPSYLQKLEAVREVLTSGNRTLVQGALAWIWGRSHVTIPIPGFKTRKQVEELIGAAAFGPLSEAQINEVEGILGSS</sequence>
<dbReference type="PANTHER" id="PTHR43364:SF4">
    <property type="entry name" value="NAD(P)-LINKED OXIDOREDUCTASE SUPERFAMILY PROTEIN"/>
    <property type="match status" value="1"/>
</dbReference>